<dbReference type="InterPro" id="IPR006035">
    <property type="entry name" value="Ureohydrolase"/>
</dbReference>
<dbReference type="SUPFAM" id="SSF52768">
    <property type="entry name" value="Arginase/deacetylase"/>
    <property type="match status" value="1"/>
</dbReference>
<feature type="binding site" evidence="4">
    <location>
        <position position="115"/>
    </location>
    <ligand>
        <name>Mn(2+)</name>
        <dbReference type="ChEBI" id="CHEBI:29035"/>
        <label>1</label>
    </ligand>
</feature>
<dbReference type="PIRSF" id="PIRSF036979">
    <property type="entry name" value="Arginase"/>
    <property type="match status" value="1"/>
</dbReference>
<reference evidence="7 8" key="1">
    <citation type="submission" date="2019-10" db="EMBL/GenBank/DDBJ databases">
        <title>Whole genome shotgun sequence of Streptomyces angustmyceticus NBRC 3934.</title>
        <authorList>
            <person name="Hosoyama A."/>
            <person name="Ichikawa N."/>
            <person name="Kimura A."/>
            <person name="Kitahashi Y."/>
            <person name="Komaki H."/>
            <person name="Uohara A."/>
        </authorList>
    </citation>
    <scope>NUCLEOTIDE SEQUENCE [LARGE SCALE GENOMIC DNA]</scope>
    <source>
        <strain evidence="7 8">NBRC 3934</strain>
    </source>
</reference>
<evidence type="ECO:0000256" key="6">
    <source>
        <dbReference type="SAM" id="MobiDB-lite"/>
    </source>
</evidence>
<dbReference type="Pfam" id="PF00491">
    <property type="entry name" value="Arginase"/>
    <property type="match status" value="1"/>
</dbReference>
<dbReference type="GO" id="GO:0046872">
    <property type="term" value="F:metal ion binding"/>
    <property type="evidence" value="ECO:0007669"/>
    <property type="project" value="UniProtKB-KW"/>
</dbReference>
<dbReference type="OrthoDB" id="9788689at2"/>
<feature type="binding site" evidence="4">
    <location>
        <position position="230"/>
    </location>
    <ligand>
        <name>Mn(2+)</name>
        <dbReference type="ChEBI" id="CHEBI:29035"/>
        <label>1</label>
    </ligand>
</feature>
<dbReference type="GO" id="GO:0033389">
    <property type="term" value="P:putrescine biosynthetic process from arginine, via agmatine"/>
    <property type="evidence" value="ECO:0007669"/>
    <property type="project" value="TreeGrafter"/>
</dbReference>
<proteinExistence type="inferred from homology"/>
<sequence length="326" mass="34321">MDVAVTAGAHAWNGLALPPGARQEPDLVVIGVPFEGGAGGAGGASLGPSRVRELTPRLKTIDRHGRDASAVRLRDLGDIPTWRFDLPRSIAHLSEVYQRVFREVTVPVLTYGGDHSITYPIVAAAGAGRSLGLVWFDAHPDVLDGYQGSGISHGSPLRRIIEDGAVAPENVLLVGTRAYDAGEVDFIEKHGIREVRAAHFADDPRAARESYRRHLADIGERVGHFYVSLDIDVLDASCVPGTGTPVAGGIGTGELIGLLEALPEPVLGYDIVEFAPAHDVGGMTGHAVMSLTTTYLARIAARAQGPSRDASPGGSPVAHPARLPEE</sequence>
<keyword evidence="8" id="KW-1185">Reference proteome</keyword>
<dbReference type="Gene3D" id="3.40.800.10">
    <property type="entry name" value="Ureohydrolase domain"/>
    <property type="match status" value="1"/>
</dbReference>
<feature type="binding site" evidence="4">
    <location>
        <position position="137"/>
    </location>
    <ligand>
        <name>Mn(2+)</name>
        <dbReference type="ChEBI" id="CHEBI:29035"/>
        <label>1</label>
    </ligand>
</feature>
<dbReference type="InterPro" id="IPR020855">
    <property type="entry name" value="Ureohydrolase_Mn_BS"/>
</dbReference>
<evidence type="ECO:0000256" key="2">
    <source>
        <dbReference type="ARBA" id="ARBA00022723"/>
    </source>
</evidence>
<dbReference type="GeneID" id="96749217"/>
<gene>
    <name evidence="7" type="primary">gpuA</name>
    <name evidence="7" type="ORF">San01_08940</name>
</gene>
<keyword evidence="3 5" id="KW-0378">Hydrolase</keyword>
<dbReference type="AlphaFoldDB" id="A0A5J4L221"/>
<evidence type="ECO:0000313" key="8">
    <source>
        <dbReference type="Proteomes" id="UP000325598"/>
    </source>
</evidence>
<dbReference type="PROSITE" id="PS01053">
    <property type="entry name" value="ARGINASE_1"/>
    <property type="match status" value="1"/>
</dbReference>
<keyword evidence="4" id="KW-0464">Manganese</keyword>
<dbReference type="GO" id="GO:0008783">
    <property type="term" value="F:agmatinase activity"/>
    <property type="evidence" value="ECO:0007669"/>
    <property type="project" value="TreeGrafter"/>
</dbReference>
<feature type="binding site" evidence="4">
    <location>
        <position position="232"/>
    </location>
    <ligand>
        <name>Mn(2+)</name>
        <dbReference type="ChEBI" id="CHEBI:29035"/>
        <label>2</label>
    </ligand>
</feature>
<accession>A0A5J4L221</accession>
<feature type="region of interest" description="Disordered" evidence="6">
    <location>
        <begin position="303"/>
        <end position="326"/>
    </location>
</feature>
<dbReference type="PANTHER" id="PTHR11358:SF26">
    <property type="entry name" value="GUANIDINO ACID HYDROLASE, MITOCHONDRIAL"/>
    <property type="match status" value="1"/>
</dbReference>
<evidence type="ECO:0000256" key="3">
    <source>
        <dbReference type="ARBA" id="ARBA00022801"/>
    </source>
</evidence>
<evidence type="ECO:0000256" key="4">
    <source>
        <dbReference type="PIRSR" id="PIRSR036979-1"/>
    </source>
</evidence>
<evidence type="ECO:0000256" key="1">
    <source>
        <dbReference type="ARBA" id="ARBA00009227"/>
    </source>
</evidence>
<organism evidence="7 8">
    <name type="scientific">Streptomyces angustmyceticus</name>
    <dbReference type="NCBI Taxonomy" id="285578"/>
    <lineage>
        <taxon>Bacteria</taxon>
        <taxon>Bacillati</taxon>
        <taxon>Actinomycetota</taxon>
        <taxon>Actinomycetes</taxon>
        <taxon>Kitasatosporales</taxon>
        <taxon>Streptomycetaceae</taxon>
        <taxon>Streptomyces</taxon>
    </lineage>
</organism>
<keyword evidence="2 4" id="KW-0479">Metal-binding</keyword>
<comment type="similarity">
    <text evidence="1">Belongs to the arginase family. Agmatinase subfamily.</text>
</comment>
<dbReference type="RefSeq" id="WP_086719459.1">
    <property type="nucleotide sequence ID" value="NZ_BLAG01000004.1"/>
</dbReference>
<dbReference type="PROSITE" id="PS51409">
    <property type="entry name" value="ARGINASE_2"/>
    <property type="match status" value="1"/>
</dbReference>
<evidence type="ECO:0000313" key="7">
    <source>
        <dbReference type="EMBL" id="GES28407.1"/>
    </source>
</evidence>
<comment type="caution">
    <text evidence="7">The sequence shown here is derived from an EMBL/GenBank/DDBJ whole genome shotgun (WGS) entry which is preliminary data.</text>
</comment>
<dbReference type="Proteomes" id="UP000325598">
    <property type="component" value="Unassembled WGS sequence"/>
</dbReference>
<dbReference type="PANTHER" id="PTHR11358">
    <property type="entry name" value="ARGINASE/AGMATINASE"/>
    <property type="match status" value="1"/>
</dbReference>
<dbReference type="EMBL" id="BLAG01000004">
    <property type="protein sequence ID" value="GES28407.1"/>
    <property type="molecule type" value="Genomic_DNA"/>
</dbReference>
<name>A0A5J4L221_9ACTN</name>
<feature type="binding site" evidence="4">
    <location>
        <position position="141"/>
    </location>
    <ligand>
        <name>Mn(2+)</name>
        <dbReference type="ChEBI" id="CHEBI:29035"/>
        <label>1</label>
    </ligand>
</feature>
<dbReference type="PRINTS" id="PR00116">
    <property type="entry name" value="ARGINASE"/>
</dbReference>
<feature type="binding site" evidence="4">
    <location>
        <position position="139"/>
    </location>
    <ligand>
        <name>Mn(2+)</name>
        <dbReference type="ChEBI" id="CHEBI:29035"/>
        <label>1</label>
    </ligand>
</feature>
<protein>
    <submittedName>
        <fullName evidence="7">Guanidinopropionase</fullName>
    </submittedName>
</protein>
<dbReference type="InterPro" id="IPR023696">
    <property type="entry name" value="Ureohydrolase_dom_sf"/>
</dbReference>
<comment type="cofactor">
    <cofactor evidence="4">
        <name>Mn(2+)</name>
        <dbReference type="ChEBI" id="CHEBI:29035"/>
    </cofactor>
    <text evidence="4">Binds 2 manganese ions per subunit.</text>
</comment>
<evidence type="ECO:0000256" key="5">
    <source>
        <dbReference type="RuleBase" id="RU003684"/>
    </source>
</evidence>